<evidence type="ECO:0000313" key="2">
    <source>
        <dbReference type="EMBL" id="EQK97492.1"/>
    </source>
</evidence>
<keyword evidence="1" id="KW-0472">Membrane</keyword>
<sequence>MTSTSPTPTAAGAAAAAAQELQQLEQLIKSELMKGTNVPQALYKYVDTNLFFNVSNNKPQRRDASPTRLDAKAGLALALALVSLGSLADVVFLANVIFLALPSSNNPNGFDSSKSASCCKSEAAAARFVKPAKPTPHSKPAPCSTHFARSKQQLFGLLFRPSKQLIKLLPH</sequence>
<dbReference type="AlphaFoldDB" id="T5A6P8"/>
<accession>T5A6P8</accession>
<reference evidence="2 3" key="1">
    <citation type="journal article" date="2013" name="Chin. Sci. Bull.">
        <title>Genome survey uncovers the secrets of sex and lifestyle in caterpillar fungus.</title>
        <authorList>
            <person name="Hu X."/>
            <person name="Zhang Y."/>
            <person name="Xiao G."/>
            <person name="Zheng P."/>
            <person name="Xia Y."/>
            <person name="Zhang X."/>
            <person name="St Leger R.J."/>
            <person name="Liu X."/>
            <person name="Wang C."/>
        </authorList>
    </citation>
    <scope>NUCLEOTIDE SEQUENCE [LARGE SCALE GENOMIC DNA]</scope>
    <source>
        <strain evidence="3">Co18 / CGMCC 3.14243</strain>
        <tissue evidence="2">Fruit-body</tissue>
    </source>
</reference>
<gene>
    <name evidence="2" type="ORF">OCS_06795</name>
</gene>
<keyword evidence="1" id="KW-0812">Transmembrane</keyword>
<proteinExistence type="predicted"/>
<protein>
    <submittedName>
        <fullName evidence="2">Uncharacterized protein</fullName>
    </submittedName>
</protein>
<evidence type="ECO:0000313" key="3">
    <source>
        <dbReference type="Proteomes" id="UP000019374"/>
    </source>
</evidence>
<name>T5A6P8_OPHSC</name>
<dbReference type="Proteomes" id="UP000019374">
    <property type="component" value="Unassembled WGS sequence"/>
</dbReference>
<feature type="transmembrane region" description="Helical" evidence="1">
    <location>
        <begin position="75"/>
        <end position="101"/>
    </location>
</feature>
<organism evidence="2 3">
    <name type="scientific">Ophiocordyceps sinensis (strain Co18 / CGMCC 3.14243)</name>
    <name type="common">Yarsagumba caterpillar fungus</name>
    <name type="synonym">Hirsutella sinensis</name>
    <dbReference type="NCBI Taxonomy" id="911162"/>
    <lineage>
        <taxon>Eukaryota</taxon>
        <taxon>Fungi</taxon>
        <taxon>Dikarya</taxon>
        <taxon>Ascomycota</taxon>
        <taxon>Pezizomycotina</taxon>
        <taxon>Sordariomycetes</taxon>
        <taxon>Hypocreomycetidae</taxon>
        <taxon>Hypocreales</taxon>
        <taxon>Ophiocordycipitaceae</taxon>
        <taxon>Ophiocordyceps</taxon>
    </lineage>
</organism>
<dbReference type="HOGENOM" id="CLU_1563340_0_0_1"/>
<keyword evidence="1" id="KW-1133">Transmembrane helix</keyword>
<evidence type="ECO:0000256" key="1">
    <source>
        <dbReference type="SAM" id="Phobius"/>
    </source>
</evidence>
<dbReference type="EMBL" id="KE658969">
    <property type="protein sequence ID" value="EQK97492.1"/>
    <property type="molecule type" value="Genomic_DNA"/>
</dbReference>